<dbReference type="InterPro" id="IPR003593">
    <property type="entry name" value="AAA+_ATPase"/>
</dbReference>
<dbReference type="Proteomes" id="UP001501303">
    <property type="component" value="Unassembled WGS sequence"/>
</dbReference>
<evidence type="ECO:0000256" key="2">
    <source>
        <dbReference type="ARBA" id="ARBA00022448"/>
    </source>
</evidence>
<dbReference type="InterPro" id="IPR003439">
    <property type="entry name" value="ABC_transporter-like_ATP-bd"/>
</dbReference>
<evidence type="ECO:0000256" key="1">
    <source>
        <dbReference type="ARBA" id="ARBA00005417"/>
    </source>
</evidence>
<evidence type="ECO:0000256" key="4">
    <source>
        <dbReference type="ARBA" id="ARBA00022840"/>
    </source>
</evidence>
<keyword evidence="3" id="KW-0547">Nucleotide-binding</keyword>
<dbReference type="GO" id="GO:0005524">
    <property type="term" value="F:ATP binding"/>
    <property type="evidence" value="ECO:0007669"/>
    <property type="project" value="UniProtKB-KW"/>
</dbReference>
<evidence type="ECO:0000256" key="3">
    <source>
        <dbReference type="ARBA" id="ARBA00022741"/>
    </source>
</evidence>
<accession>A0ABN2NW11</accession>
<dbReference type="Pfam" id="PF00005">
    <property type="entry name" value="ABC_tran"/>
    <property type="match status" value="1"/>
</dbReference>
<dbReference type="EMBL" id="BAAAMJ010000010">
    <property type="protein sequence ID" value="GAA1903946.1"/>
    <property type="molecule type" value="Genomic_DNA"/>
</dbReference>
<reference evidence="6 7" key="1">
    <citation type="journal article" date="2019" name="Int. J. Syst. Evol. Microbiol.">
        <title>The Global Catalogue of Microorganisms (GCM) 10K type strain sequencing project: providing services to taxonomists for standard genome sequencing and annotation.</title>
        <authorList>
            <consortium name="The Broad Institute Genomics Platform"/>
            <consortium name="The Broad Institute Genome Sequencing Center for Infectious Disease"/>
            <person name="Wu L."/>
            <person name="Ma J."/>
        </authorList>
    </citation>
    <scope>NUCLEOTIDE SEQUENCE [LARGE SCALE GENOMIC DNA]</scope>
    <source>
        <strain evidence="6 7">JCM 13581</strain>
    </source>
</reference>
<dbReference type="SUPFAM" id="SSF52540">
    <property type="entry name" value="P-loop containing nucleoside triphosphate hydrolases"/>
    <property type="match status" value="1"/>
</dbReference>
<evidence type="ECO:0000313" key="6">
    <source>
        <dbReference type="EMBL" id="GAA1903946.1"/>
    </source>
</evidence>
<protein>
    <submittedName>
        <fullName evidence="6">ABC transporter ATP-binding protein</fullName>
    </submittedName>
</protein>
<keyword evidence="2" id="KW-0813">Transport</keyword>
<keyword evidence="7" id="KW-1185">Reference proteome</keyword>
<dbReference type="PROSITE" id="PS50893">
    <property type="entry name" value="ABC_TRANSPORTER_2"/>
    <property type="match status" value="1"/>
</dbReference>
<keyword evidence="4 6" id="KW-0067">ATP-binding</keyword>
<dbReference type="PANTHER" id="PTHR43335:SF2">
    <property type="entry name" value="ABC TRANSPORTER, ATP-BINDING PROTEIN"/>
    <property type="match status" value="1"/>
</dbReference>
<comment type="similarity">
    <text evidence="1">Belongs to the ABC transporter superfamily.</text>
</comment>
<evidence type="ECO:0000313" key="7">
    <source>
        <dbReference type="Proteomes" id="UP001501303"/>
    </source>
</evidence>
<name>A0ABN2NW11_9ACTN</name>
<dbReference type="Gene3D" id="3.40.50.300">
    <property type="entry name" value="P-loop containing nucleotide triphosphate hydrolases"/>
    <property type="match status" value="1"/>
</dbReference>
<comment type="caution">
    <text evidence="6">The sequence shown here is derived from an EMBL/GenBank/DDBJ whole genome shotgun (WGS) entry which is preliminary data.</text>
</comment>
<organism evidence="6 7">
    <name type="scientific">Streptomyces sodiiphilus</name>
    <dbReference type="NCBI Taxonomy" id="226217"/>
    <lineage>
        <taxon>Bacteria</taxon>
        <taxon>Bacillati</taxon>
        <taxon>Actinomycetota</taxon>
        <taxon>Actinomycetes</taxon>
        <taxon>Kitasatosporales</taxon>
        <taxon>Streptomycetaceae</taxon>
        <taxon>Streptomyces</taxon>
    </lineage>
</organism>
<feature type="domain" description="ABC transporter" evidence="5">
    <location>
        <begin position="5"/>
        <end position="242"/>
    </location>
</feature>
<gene>
    <name evidence="6" type="ORF">GCM10009716_12370</name>
</gene>
<sequence length="258" mass="28410">MWALLEQKELMRAHLSGVRQGYRGRLVLDGLDLALGPGVTALLGPNGAGKTTLMRTLATVQPPIEGTVTIGDTVVSDERTARRVRRQIGYLPQAFGWDPGMRVGDFVEYAAWLREIPARDCPRAVEEALRHVDLVDRRRDRLSRLSGGMRRRAGIAWAVVGAPGLVILDEPTAGLDPRQRLQFRRIVTGLPDTTVLLSTHLIDDVAAACDRVVVLHGGRLRFDGSVADMEARACDGLPGHTPLERAYMELLPEEERTL</sequence>
<proteinExistence type="inferred from homology"/>
<dbReference type="SMART" id="SM00382">
    <property type="entry name" value="AAA"/>
    <property type="match status" value="1"/>
</dbReference>
<evidence type="ECO:0000259" key="5">
    <source>
        <dbReference type="PROSITE" id="PS50893"/>
    </source>
</evidence>
<dbReference type="PANTHER" id="PTHR43335">
    <property type="entry name" value="ABC TRANSPORTER, ATP-BINDING PROTEIN"/>
    <property type="match status" value="1"/>
</dbReference>
<dbReference type="InterPro" id="IPR027417">
    <property type="entry name" value="P-loop_NTPase"/>
</dbReference>